<dbReference type="PANTHER" id="PTHR11439:SF483">
    <property type="entry name" value="PEPTIDE SYNTHASE GLIP-LIKE, PUTATIVE (AFU_ORTHOLOGUE AFUA_3G12920)-RELATED"/>
    <property type="match status" value="1"/>
</dbReference>
<dbReference type="InterPro" id="IPR043502">
    <property type="entry name" value="DNA/RNA_pol_sf"/>
</dbReference>
<evidence type="ECO:0000313" key="3">
    <source>
        <dbReference type="Proteomes" id="UP000765509"/>
    </source>
</evidence>
<dbReference type="OrthoDB" id="428194at2759"/>
<reference evidence="2" key="1">
    <citation type="submission" date="2021-03" db="EMBL/GenBank/DDBJ databases">
        <title>Draft genome sequence of rust myrtle Austropuccinia psidii MF-1, a brazilian biotype.</title>
        <authorList>
            <person name="Quecine M.C."/>
            <person name="Pachon D.M.R."/>
            <person name="Bonatelli M.L."/>
            <person name="Correr F.H."/>
            <person name="Franceschini L.M."/>
            <person name="Leite T.F."/>
            <person name="Margarido G.R.A."/>
            <person name="Almeida C.A."/>
            <person name="Ferrarezi J.A."/>
            <person name="Labate C.A."/>
        </authorList>
    </citation>
    <scope>NUCLEOTIDE SEQUENCE</scope>
    <source>
        <strain evidence="2">MF-1</strain>
    </source>
</reference>
<proteinExistence type="predicted"/>
<dbReference type="Proteomes" id="UP000765509">
    <property type="component" value="Unassembled WGS sequence"/>
</dbReference>
<dbReference type="AlphaFoldDB" id="A0A9Q3GZ73"/>
<feature type="domain" description="Reverse transcriptase Ty1/copia-type" evidence="1">
    <location>
        <begin position="190"/>
        <end position="273"/>
    </location>
</feature>
<sequence length="520" mass="58441">MHIVGDVDSSNILPYLRPPKTLITSILKAPCTFNQAINSLDKDSWLKAINKELSSMNHLDVWDVLDLQPDYKLVETTWVFRIKRYHLNNVVEYKARLCAQGFTQTPGVDFDKTYTPPGWLDSLRCLVAHAASRGLHFHQIDVKSAFLNAPLAEVVYLLIPQGLDIDQQREWLLKIGFSSCVLDPCVFFCSKGTATWLYVHVDDIAIFGEDISTFKNKIAQEFDIKEIGCADLMLGIKAIHGIGSISLDQSHFTKSLLDLYGFSQCKPVITPLEPHVHLQPATIEELAKFQSLCVNYRSVIGSINYLSTATRPDLSHAVSSLSQFLKNPSINHWNGFLHILRYLKGTQELGLVYTQGDHCGIVGYSNADWGNFRSMRRLVTGYLAQFCGNLILWKMHKQPSVSISMAESEYKALSIQIYEDNQSCINTANGDCNLNNQQMKHVDIQLHFIKEEIKSSIVCLIYTPTSSMLANFLTKSVSKPVLSHSLLSLRVVGLGVRGHVENRDQDKVDQQDATPPPLKN</sequence>
<evidence type="ECO:0000259" key="1">
    <source>
        <dbReference type="Pfam" id="PF07727"/>
    </source>
</evidence>
<dbReference type="SUPFAM" id="SSF56672">
    <property type="entry name" value="DNA/RNA polymerases"/>
    <property type="match status" value="1"/>
</dbReference>
<protein>
    <recommendedName>
        <fullName evidence="1">Reverse transcriptase Ty1/copia-type domain-containing protein</fullName>
    </recommendedName>
</protein>
<dbReference type="EMBL" id="AVOT02007595">
    <property type="protein sequence ID" value="MBW0484254.1"/>
    <property type="molecule type" value="Genomic_DNA"/>
</dbReference>
<dbReference type="InterPro" id="IPR013103">
    <property type="entry name" value="RVT_2"/>
</dbReference>
<comment type="caution">
    <text evidence="2">The sequence shown here is derived from an EMBL/GenBank/DDBJ whole genome shotgun (WGS) entry which is preliminary data.</text>
</comment>
<feature type="domain" description="Reverse transcriptase Ty1/copia-type" evidence="1">
    <location>
        <begin position="60"/>
        <end position="174"/>
    </location>
</feature>
<evidence type="ECO:0000313" key="2">
    <source>
        <dbReference type="EMBL" id="MBW0484254.1"/>
    </source>
</evidence>
<dbReference type="CDD" id="cd09272">
    <property type="entry name" value="RNase_HI_RT_Ty1"/>
    <property type="match status" value="1"/>
</dbReference>
<organism evidence="2 3">
    <name type="scientific">Austropuccinia psidii MF-1</name>
    <dbReference type="NCBI Taxonomy" id="1389203"/>
    <lineage>
        <taxon>Eukaryota</taxon>
        <taxon>Fungi</taxon>
        <taxon>Dikarya</taxon>
        <taxon>Basidiomycota</taxon>
        <taxon>Pucciniomycotina</taxon>
        <taxon>Pucciniomycetes</taxon>
        <taxon>Pucciniales</taxon>
        <taxon>Sphaerophragmiaceae</taxon>
        <taxon>Austropuccinia</taxon>
    </lineage>
</organism>
<accession>A0A9Q3GZ73</accession>
<dbReference type="Pfam" id="PF07727">
    <property type="entry name" value="RVT_2"/>
    <property type="match status" value="2"/>
</dbReference>
<gene>
    <name evidence="2" type="ORF">O181_023969</name>
</gene>
<dbReference type="PANTHER" id="PTHR11439">
    <property type="entry name" value="GAG-POL-RELATED RETROTRANSPOSON"/>
    <property type="match status" value="1"/>
</dbReference>
<name>A0A9Q3GZ73_9BASI</name>
<keyword evidence="3" id="KW-1185">Reference proteome</keyword>